<evidence type="ECO:0000259" key="5">
    <source>
        <dbReference type="Pfam" id="PF00171"/>
    </source>
</evidence>
<keyword evidence="2" id="KW-0560">Oxidoreductase</keyword>
<dbReference type="InterPro" id="IPR016163">
    <property type="entry name" value="Ald_DH_C"/>
</dbReference>
<evidence type="ECO:0000313" key="7">
    <source>
        <dbReference type="Proteomes" id="UP000321304"/>
    </source>
</evidence>
<dbReference type="Proteomes" id="UP000321304">
    <property type="component" value="Unassembled WGS sequence"/>
</dbReference>
<accession>A0A560LIU6</accession>
<dbReference type="PANTHER" id="PTHR43570">
    <property type="entry name" value="ALDEHYDE DEHYDROGENASE"/>
    <property type="match status" value="1"/>
</dbReference>
<dbReference type="RefSeq" id="WP_246667670.1">
    <property type="nucleotide sequence ID" value="NZ_VITY01000011.1"/>
</dbReference>
<evidence type="ECO:0000256" key="4">
    <source>
        <dbReference type="SAM" id="MobiDB-lite"/>
    </source>
</evidence>
<dbReference type="InterPro" id="IPR016161">
    <property type="entry name" value="Ald_DH/histidinol_DH"/>
</dbReference>
<proteinExistence type="inferred from homology"/>
<evidence type="ECO:0000256" key="2">
    <source>
        <dbReference type="ARBA" id="ARBA00023002"/>
    </source>
</evidence>
<feature type="region of interest" description="Disordered" evidence="4">
    <location>
        <begin position="181"/>
        <end position="228"/>
    </location>
</feature>
<feature type="domain" description="Aldehyde dehydrogenase" evidence="5">
    <location>
        <begin position="48"/>
        <end position="124"/>
    </location>
</feature>
<dbReference type="SUPFAM" id="SSF53720">
    <property type="entry name" value="ALDH-like"/>
    <property type="match status" value="1"/>
</dbReference>
<evidence type="ECO:0000256" key="3">
    <source>
        <dbReference type="ARBA" id="ARBA00023027"/>
    </source>
</evidence>
<comment type="similarity">
    <text evidence="1">Belongs to the aldehyde dehydrogenase family.</text>
</comment>
<dbReference type="PANTHER" id="PTHR43570:SF20">
    <property type="entry name" value="ALDEHYDE DEHYDROGENASE ALDX-RELATED"/>
    <property type="match status" value="1"/>
</dbReference>
<dbReference type="GO" id="GO:0005737">
    <property type="term" value="C:cytoplasm"/>
    <property type="evidence" value="ECO:0007669"/>
    <property type="project" value="TreeGrafter"/>
</dbReference>
<dbReference type="GO" id="GO:0004029">
    <property type="term" value="F:aldehyde dehydrogenase (NAD+) activity"/>
    <property type="evidence" value="ECO:0007669"/>
    <property type="project" value="TreeGrafter"/>
</dbReference>
<dbReference type="Pfam" id="PF00171">
    <property type="entry name" value="Aldedh"/>
    <property type="match status" value="1"/>
</dbReference>
<reference evidence="6 7" key="1">
    <citation type="submission" date="2019-06" db="EMBL/GenBank/DDBJ databases">
        <title>Genomic Encyclopedia of Type Strains, Phase IV (KMG-V): Genome sequencing to study the core and pangenomes of soil and plant-associated prokaryotes.</title>
        <authorList>
            <person name="Whitman W."/>
        </authorList>
    </citation>
    <scope>NUCLEOTIDE SEQUENCE [LARGE SCALE GENOMIC DNA]</scope>
    <source>
        <strain evidence="6 7">BR 10355</strain>
    </source>
</reference>
<dbReference type="Gene3D" id="3.40.309.10">
    <property type="entry name" value="Aldehyde Dehydrogenase, Chain A, domain 2"/>
    <property type="match status" value="1"/>
</dbReference>
<name>A0A560LIU6_9BRAD</name>
<dbReference type="InterPro" id="IPR015590">
    <property type="entry name" value="Aldehyde_DH_dom"/>
</dbReference>
<gene>
    <name evidence="6" type="ORF">FBZ93_111229</name>
</gene>
<protein>
    <submittedName>
        <fullName evidence="6">Aldehyde dehydrogenase family protein</fullName>
    </submittedName>
</protein>
<feature type="compositionally biased region" description="Basic and acidic residues" evidence="4">
    <location>
        <begin position="1"/>
        <end position="13"/>
    </location>
</feature>
<keyword evidence="3" id="KW-0520">NAD</keyword>
<dbReference type="AlphaFoldDB" id="A0A560LIU6"/>
<organism evidence="6 7">
    <name type="scientific">Bradyrhizobium macuxiense</name>
    <dbReference type="NCBI Taxonomy" id="1755647"/>
    <lineage>
        <taxon>Bacteria</taxon>
        <taxon>Pseudomonadati</taxon>
        <taxon>Pseudomonadota</taxon>
        <taxon>Alphaproteobacteria</taxon>
        <taxon>Hyphomicrobiales</taxon>
        <taxon>Nitrobacteraceae</taxon>
        <taxon>Bradyrhizobium</taxon>
    </lineage>
</organism>
<feature type="compositionally biased region" description="Low complexity" evidence="4">
    <location>
        <begin position="206"/>
        <end position="219"/>
    </location>
</feature>
<dbReference type="GO" id="GO:0006081">
    <property type="term" value="P:aldehyde metabolic process"/>
    <property type="evidence" value="ECO:0007669"/>
    <property type="project" value="InterPro"/>
</dbReference>
<dbReference type="InterPro" id="IPR012394">
    <property type="entry name" value="Aldehyde_DH_NAD(P)"/>
</dbReference>
<feature type="compositionally biased region" description="Basic residues" evidence="4">
    <location>
        <begin position="28"/>
        <end position="41"/>
    </location>
</feature>
<dbReference type="EMBL" id="VITY01000011">
    <property type="protein sequence ID" value="TWB93190.1"/>
    <property type="molecule type" value="Genomic_DNA"/>
</dbReference>
<comment type="caution">
    <text evidence="6">The sequence shown here is derived from an EMBL/GenBank/DDBJ whole genome shotgun (WGS) entry which is preliminary data.</text>
</comment>
<keyword evidence="7" id="KW-1185">Reference proteome</keyword>
<evidence type="ECO:0000313" key="6">
    <source>
        <dbReference type="EMBL" id="TWB93190.1"/>
    </source>
</evidence>
<evidence type="ECO:0000256" key="1">
    <source>
        <dbReference type="ARBA" id="ARBA00009986"/>
    </source>
</evidence>
<sequence length="228" mass="25238">MRPPRPDGPDAQRRANLPGAGVCSSAGRRSRRLCRGRRPSGRYHVPDLAQQPDYSSIINRRHFDRLRGYLADARAKGATVTELNPAGESFDGNTCRLPPTLVAGVSDDMEVMLDEIFDPILPIRTRVLDRTRSLRRDGQRRDDPRLRGGASIRRRRALGHRRYYGKAGLPNFSHARSIYRQSKAGRPNTRCARPSASPCAPSWRRPSPAEGAAAASSPSVIGRARPGR</sequence>
<feature type="region of interest" description="Disordered" evidence="4">
    <location>
        <begin position="1"/>
        <end position="48"/>
    </location>
</feature>